<evidence type="ECO:0000256" key="1">
    <source>
        <dbReference type="SAM" id="Coils"/>
    </source>
</evidence>
<evidence type="ECO:0000259" key="3">
    <source>
        <dbReference type="Pfam" id="PF14550"/>
    </source>
</evidence>
<feature type="compositionally biased region" description="Basic and acidic residues" evidence="2">
    <location>
        <begin position="383"/>
        <end position="404"/>
    </location>
</feature>
<gene>
    <name evidence="4" type="ORF">UFOVP639_11</name>
</gene>
<dbReference type="Pfam" id="PF14550">
    <property type="entry name" value="Peptidase_S78_2"/>
    <property type="match status" value="1"/>
</dbReference>
<organism evidence="4">
    <name type="scientific">uncultured Caudovirales phage</name>
    <dbReference type="NCBI Taxonomy" id="2100421"/>
    <lineage>
        <taxon>Viruses</taxon>
        <taxon>Duplodnaviria</taxon>
        <taxon>Heunggongvirae</taxon>
        <taxon>Uroviricota</taxon>
        <taxon>Caudoviricetes</taxon>
        <taxon>Peduoviridae</taxon>
        <taxon>Maltschvirus</taxon>
        <taxon>Maltschvirus maltsch</taxon>
    </lineage>
</organism>
<evidence type="ECO:0000313" key="4">
    <source>
        <dbReference type="EMBL" id="CAB4153564.1"/>
    </source>
</evidence>
<feature type="coiled-coil region" evidence="1">
    <location>
        <begin position="343"/>
        <end position="370"/>
    </location>
</feature>
<name>A0A6J5N3A9_9CAUD</name>
<dbReference type="InterPro" id="IPR027924">
    <property type="entry name" value="XkdF"/>
</dbReference>
<feature type="region of interest" description="Disordered" evidence="2">
    <location>
        <begin position="378"/>
        <end position="404"/>
    </location>
</feature>
<proteinExistence type="predicted"/>
<reference evidence="4" key="1">
    <citation type="submission" date="2020-04" db="EMBL/GenBank/DDBJ databases">
        <authorList>
            <person name="Chiriac C."/>
            <person name="Salcher M."/>
            <person name="Ghai R."/>
            <person name="Kavagutti S V."/>
        </authorList>
    </citation>
    <scope>NUCLEOTIDE SEQUENCE</scope>
</reference>
<keyword evidence="1" id="KW-0175">Coiled coil</keyword>
<accession>A0A6J5N3A9</accession>
<feature type="domain" description="Phage-like element PBSX protein XkdF" evidence="3">
    <location>
        <begin position="48"/>
        <end position="172"/>
    </location>
</feature>
<dbReference type="EMBL" id="LR796603">
    <property type="protein sequence ID" value="CAB4153564.1"/>
    <property type="molecule type" value="Genomic_DNA"/>
</dbReference>
<sequence length="404" mass="44866">MENLDLYKVVYKPEESDGVYAISLVEDPAMEKFFIALSKEQEEVKLAVEGEKRLITGPVLIPNKKILRFDKRSNTEYNMVFEEKEIRLFSQDFMKNDYQHNSTIGHDENAAIQNLTFVESWIIEDSNNDKANALGFKDLPVGTWMASAYVEDNDTWDLIKSKKVRGFSIDSILNMKKIEMSITKKNKEQMNLLKELSRIVGKLTADVNLGSVETPEGTLFSETYSVGETLTLDKNDGNGPMPLANIEIVVEGKSIITDDMGVIISAEPVAVEEVAAEATEEALAEELLSLAEETAAIEEEVAVEAASIEEEIASDAIESIMEDIIESVAEGMPAESIDYKALIENITKQLQDVLNQNVALQAQVEELSKQPAAVKLGANETKTSAKETTMERLSRIVAENKNKK</sequence>
<evidence type="ECO:0000256" key="2">
    <source>
        <dbReference type="SAM" id="MobiDB-lite"/>
    </source>
</evidence>
<protein>
    <submittedName>
        <fullName evidence="4">Phage-like element PBSX protein, XkdF</fullName>
    </submittedName>
</protein>